<proteinExistence type="predicted"/>
<accession>E3BL09</accession>
<dbReference type="AlphaFoldDB" id="E3BL09"/>
<dbReference type="RefSeq" id="WP_009601740.1">
    <property type="nucleotide sequence ID" value="NZ_AEIU01000075.1"/>
</dbReference>
<dbReference type="Proteomes" id="UP000002943">
    <property type="component" value="Unassembled WGS sequence"/>
</dbReference>
<dbReference type="STRING" id="796620.VIBC2010_12329"/>
<protein>
    <submittedName>
        <fullName evidence="1">Uncharacterized protein</fullName>
    </submittedName>
</protein>
<gene>
    <name evidence="1" type="ORF">VIBC2010_12329</name>
</gene>
<reference evidence="1 2" key="1">
    <citation type="journal article" date="2012" name="Int. J. Syst. Evol. Microbiol.">
        <title>Vibrio caribbeanicus sp. nov., isolated from the marine sponge Scleritoderma cyanea.</title>
        <authorList>
            <person name="Hoffmann M."/>
            <person name="Monday S.R."/>
            <person name="Allard M.W."/>
            <person name="Strain E.A."/>
            <person name="Whittaker P."/>
            <person name="Naum M."/>
            <person name="McCarthy P.J."/>
            <person name="Lopez J.V."/>
            <person name="Fischer M."/>
            <person name="Brown E.W."/>
        </authorList>
    </citation>
    <scope>NUCLEOTIDE SEQUENCE [LARGE SCALE GENOMIC DNA]</scope>
    <source>
        <strain evidence="1 2">ATCC BAA-2122</strain>
    </source>
</reference>
<name>E3BL09_9VIBR</name>
<evidence type="ECO:0000313" key="1">
    <source>
        <dbReference type="EMBL" id="EFP96353.1"/>
    </source>
</evidence>
<dbReference type="EMBL" id="AEIU01000075">
    <property type="protein sequence ID" value="EFP96353.1"/>
    <property type="molecule type" value="Genomic_DNA"/>
</dbReference>
<keyword evidence="2" id="KW-1185">Reference proteome</keyword>
<sequence>MVNVSFLDSDRKTANDQSINLVMSLTLIEGICIIRENLASPFVYQGSHFKHINIRLKQLLDQAYGSKNKLYWGYAGDNNYEKFIFFSSSFRDIKNNQVLEELTSFGELIQPSGKCWSIEKGMYTQNVSDPKLYDKKHLLGIQLKLRDYFGFEVNLALPED</sequence>
<comment type="caution">
    <text evidence="1">The sequence shown here is derived from an EMBL/GenBank/DDBJ whole genome shotgun (WGS) entry which is preliminary data.</text>
</comment>
<evidence type="ECO:0000313" key="2">
    <source>
        <dbReference type="Proteomes" id="UP000002943"/>
    </source>
</evidence>
<organism evidence="1 2">
    <name type="scientific">Vibrio caribbeanicus ATCC BAA-2122</name>
    <dbReference type="NCBI Taxonomy" id="796620"/>
    <lineage>
        <taxon>Bacteria</taxon>
        <taxon>Pseudomonadati</taxon>
        <taxon>Pseudomonadota</taxon>
        <taxon>Gammaproteobacteria</taxon>
        <taxon>Vibrionales</taxon>
        <taxon>Vibrionaceae</taxon>
        <taxon>Vibrio</taxon>
    </lineage>
</organism>